<protein>
    <submittedName>
        <fullName evidence="2">Glucose/arabinose dehydrogenase</fullName>
    </submittedName>
</protein>
<name>A0A369AAI4_9FLAO</name>
<dbReference type="SUPFAM" id="SSF50952">
    <property type="entry name" value="Soluble quinoprotein glucose dehydrogenase"/>
    <property type="match status" value="1"/>
</dbReference>
<comment type="caution">
    <text evidence="2">The sequence shown here is derived from an EMBL/GenBank/DDBJ whole genome shotgun (WGS) entry which is preliminary data.</text>
</comment>
<dbReference type="PANTHER" id="PTHR19328:SF75">
    <property type="entry name" value="ALDOSE SUGAR DEHYDROGENASE YLII"/>
    <property type="match status" value="1"/>
</dbReference>
<dbReference type="RefSeq" id="WP_114365778.1">
    <property type="nucleotide sequence ID" value="NZ_BHZF01000001.1"/>
</dbReference>
<dbReference type="AlphaFoldDB" id="A0A369AAI4"/>
<dbReference type="Gene3D" id="2.120.10.30">
    <property type="entry name" value="TolB, C-terminal domain"/>
    <property type="match status" value="1"/>
</dbReference>
<evidence type="ECO:0000313" key="3">
    <source>
        <dbReference type="Proteomes" id="UP000253517"/>
    </source>
</evidence>
<accession>A0A369AAI4</accession>
<gene>
    <name evidence="2" type="ORF">DES35_101693</name>
</gene>
<keyword evidence="3" id="KW-1185">Reference proteome</keyword>
<feature type="domain" description="Glucose/Sorbosone dehydrogenase" evidence="1">
    <location>
        <begin position="46"/>
        <end position="368"/>
    </location>
</feature>
<dbReference type="InterPro" id="IPR011041">
    <property type="entry name" value="Quinoprot_gluc/sorb_DH_b-prop"/>
</dbReference>
<proteinExistence type="predicted"/>
<evidence type="ECO:0000313" key="2">
    <source>
        <dbReference type="EMBL" id="RCX05408.1"/>
    </source>
</evidence>
<dbReference type="EMBL" id="QPJS01000001">
    <property type="protein sequence ID" value="RCX05408.1"/>
    <property type="molecule type" value="Genomic_DNA"/>
</dbReference>
<sequence length="376" mass="41281">MKIVKSLLCTLVVSHLCCQKQNTNPSDKPGIPANLELVKQPVVTELNIPWGMAFLNESEVLIAEKSGDILLANVTTGTKKNIFKVPGAILFGQGGLMDIRLHPDFSKNKLIYFSYSKIADGQPTTALGRAKYSNEAISDFEEIFVANARSNSGVHFGSRIAFDGKGHLFLGLGDRGNMQQAQNTLNHMGCLLRLNEDGSVPADNPFVGKPDFLPEIWSYGHRNIQGLDFHPTTGKLWAHEHGPQGGDEINIIEPGNNYGWPLATYGEQYGGGTIGPPTYPGTVQPIHHWTPSIAPCGMAFLKSDKYPGLNGNLFIGSLVGQHLNMTRFLNHTLVSETRLFQGEGRIRNVVESPDGYIYFSDETNGILYKLLPVFKE</sequence>
<reference evidence="2 3" key="1">
    <citation type="submission" date="2018-07" db="EMBL/GenBank/DDBJ databases">
        <title>Genomic Encyclopedia of Type Strains, Phase IV (KMG-IV): sequencing the most valuable type-strain genomes for metagenomic binning, comparative biology and taxonomic classification.</title>
        <authorList>
            <person name="Goeker M."/>
        </authorList>
    </citation>
    <scope>NUCLEOTIDE SEQUENCE [LARGE SCALE GENOMIC DNA]</scope>
    <source>
        <strain evidence="2 3">DSM 21410</strain>
    </source>
</reference>
<dbReference type="InterPro" id="IPR012938">
    <property type="entry name" value="Glc/Sorbosone_DH"/>
</dbReference>
<dbReference type="Pfam" id="PF07995">
    <property type="entry name" value="GSDH"/>
    <property type="match status" value="1"/>
</dbReference>
<evidence type="ECO:0000259" key="1">
    <source>
        <dbReference type="Pfam" id="PF07995"/>
    </source>
</evidence>
<organism evidence="2 3">
    <name type="scientific">Schleiferia thermophila</name>
    <dbReference type="NCBI Taxonomy" id="884107"/>
    <lineage>
        <taxon>Bacteria</taxon>
        <taxon>Pseudomonadati</taxon>
        <taxon>Bacteroidota</taxon>
        <taxon>Flavobacteriia</taxon>
        <taxon>Flavobacteriales</taxon>
        <taxon>Schleiferiaceae</taxon>
        <taxon>Schleiferia</taxon>
    </lineage>
</organism>
<dbReference type="InterPro" id="IPR011042">
    <property type="entry name" value="6-blade_b-propeller_TolB-like"/>
</dbReference>
<dbReference type="PANTHER" id="PTHR19328">
    <property type="entry name" value="HEDGEHOG-INTERACTING PROTEIN"/>
    <property type="match status" value="1"/>
</dbReference>
<dbReference type="Proteomes" id="UP000253517">
    <property type="component" value="Unassembled WGS sequence"/>
</dbReference>